<evidence type="ECO:0000259" key="2">
    <source>
        <dbReference type="Pfam" id="PF20009"/>
    </source>
</evidence>
<evidence type="ECO:0000259" key="1">
    <source>
        <dbReference type="Pfam" id="PF01345"/>
    </source>
</evidence>
<dbReference type="InterPro" id="IPR051172">
    <property type="entry name" value="Chlamydia_OmcB"/>
</dbReference>
<feature type="domain" description="DUF7507" evidence="3">
    <location>
        <begin position="12"/>
        <end position="100"/>
    </location>
</feature>
<organism evidence="4 5">
    <name type="scientific">Pseudooceanicola marinus</name>
    <dbReference type="NCBI Taxonomy" id="396013"/>
    <lineage>
        <taxon>Bacteria</taxon>
        <taxon>Pseudomonadati</taxon>
        <taxon>Pseudomonadota</taxon>
        <taxon>Alphaproteobacteria</taxon>
        <taxon>Rhodobacterales</taxon>
        <taxon>Paracoccaceae</taxon>
        <taxon>Pseudooceanicola</taxon>
    </lineage>
</organism>
<evidence type="ECO:0000259" key="3">
    <source>
        <dbReference type="Pfam" id="PF24346"/>
    </source>
</evidence>
<sequence length="1710" mass="177624">MFGNANFTVDQSINLSRSVSPSSGLQGDSVTYTFVIENTGSLPFNSGQDILIEDSQLGTVSCPAISAPIAPGGSVSCTASYTITANDVLSGTIDSTATAGIGTIGTGFVSRLKSNTASASLITSVTPSAGPLTCTPETIFDHPRTQLAGAGSASALQVGDTFLFDNVATDAAGNPIDIVTRIEAIENASGSVLQTTGIEAWMTPTLDSNIVYRINLVKAGSASATNPLGEPIDQSGINGIIVQQTDVDSLYNGHDSSDVVGFLDGTATITHFNTVEIPGFPTGGTVIAMDPAKVGDPTNWIEEINETPFDNFVTYEFPTFVSARFIHGFTGNTTEQGYRGSNILLCTITETSATVIARDDDYTATPINNLFGGTAGEVYANDTVNGVTATVATADLSVLVAAAPSTEGDPVPYLVTTGLDEGRLVVPTGVPAGVYTIEYEMCDALNQTDCDRAKVLIAVFEGDGLDFGDAPISYLTPSHGVSGAPQVYLGNVAPDTELIAQSDATATADDLVDIDDEDGVTFPVLTQGMISTIDIDVTGDGYLQAWIDFNGDGLFEGTLGERIASDLRDDGTGFDHVAGDGIIQVDVTVPTDATTSTTFARFRYSSEAGLSTASFAVDGEVEDYSLVIAAADLVDRGDAPASYGDPRHIVVPEIYLGGGLPDTETIPQNSATADADDLSGTDDEDAIAGFPTLVAGTTVPLTVQTHETLSLQLDLGLPVLEGITNLQLWIDFNRNGTFDGAEQVATDYRDGANGDTDGSFNNQITLNIDVPADIESGTTYARLRWSTTSAVTADPFDGLNLDGEVEDYLVTLSNPSGPLSCSDTFYMIATETAQNLPALSALTISESGGAYTLSQSLLPPDYTGNYLVTGWGYNELDGYIYGVRQSPRSLMRISASGQVSEVADLSALAIESPDTSSDILPNGILVYMSGSNFGRYQLLDISDPANPVALGVLDTGQPTIYGRDIAYNPRDGMLYFIDPNRDIYALDAKGGTPGATTITFVGNVPLPAGYFSIDMDSVWFDGSGFLYAFDNQSRQVFAVEVGSEGSRPASFSFIEVQGTVADLTYQGNDGASCRAPGPFSSSVFAEGSIAGTLYQDANGSGAYELGETPLPAGISVTLYNDNGTPADISDDALVATEETLSDGTYLFETVDATLTYRVEVEVNDPEIPAGLTVSTANPLTGITVATGSTTGGQDFGFADALASADLSLTKTVLTAASGQPASEAIVGEELDFVLTVTNEGTGNATDVTVRDLIPDGFAYVSDDATTQSDSYDSGTGLWTLGDVAAGSSHSLTIRVTMRDTGEHTNTAEITASALPDPDSDPQTGILVDDLGDGIADDDEASATVALSGTGATLSGTVFFDNGAGATAYDGLQEGSEAGTDRATVQVFDAAGDLIDTPALTADGRWSLTLPAGYADAVTVAVKTGEGIFLVSEAQPALPGLSNPDPRDGSVMFTPEAGKSYEGIDVGLITEARLNEDQQGVIRAGQVVALRHEYIADAPGSVIFAIDTQDSNVGAGFSAAIYLDLSCDGTADQPITDALAVNADTVICIIARVSASAALSQGSFYAFDLLAVTTYDGVGISEEDRNRDRVTVEASQGTLSLSKTVRNVTQGTPEGVSNGAGAGDVLEYRIYLENTGTLPASDIQIFDRTPPYTVLAGAISSPVELTSNLVCTLVHPTANFSGYSGRLHWACEGEYGPGAISSLAFEVKVSN</sequence>
<dbReference type="Pfam" id="PF01345">
    <property type="entry name" value="DUF11"/>
    <property type="match status" value="1"/>
</dbReference>
<dbReference type="Gene3D" id="2.60.40.10">
    <property type="entry name" value="Immunoglobulins"/>
    <property type="match status" value="3"/>
</dbReference>
<feature type="domain" description="DUF11" evidence="1">
    <location>
        <begin position="1205"/>
        <end position="1320"/>
    </location>
</feature>
<name>A0A1X6YV32_9RHOB</name>
<dbReference type="InterPro" id="IPR013783">
    <property type="entry name" value="Ig-like_fold"/>
</dbReference>
<dbReference type="SUPFAM" id="SSF117074">
    <property type="entry name" value="Hypothetical protein PA1324"/>
    <property type="match status" value="1"/>
</dbReference>
<evidence type="ECO:0000313" key="4">
    <source>
        <dbReference type="EMBL" id="SLN32004.1"/>
    </source>
</evidence>
<dbReference type="Proteomes" id="UP000193963">
    <property type="component" value="Unassembled WGS sequence"/>
</dbReference>
<proteinExistence type="predicted"/>
<dbReference type="InterPro" id="IPR055354">
    <property type="entry name" value="DUF7507"/>
</dbReference>
<accession>A0A1X6YV32</accession>
<dbReference type="InterPro" id="IPR047589">
    <property type="entry name" value="DUF11_rpt"/>
</dbReference>
<dbReference type="InterPro" id="IPR045474">
    <property type="entry name" value="GEVED"/>
</dbReference>
<feature type="domain" description="GEVED" evidence="2">
    <location>
        <begin position="726"/>
        <end position="811"/>
    </location>
</feature>
<keyword evidence="5" id="KW-1185">Reference proteome</keyword>
<evidence type="ECO:0000313" key="5">
    <source>
        <dbReference type="Proteomes" id="UP000193963"/>
    </source>
</evidence>
<protein>
    <submittedName>
        <fullName evidence="4">Uncharacterized protein</fullName>
    </submittedName>
</protein>
<dbReference type="InterPro" id="IPR001434">
    <property type="entry name" value="OmcB-like_DUF11"/>
</dbReference>
<reference evidence="5" key="1">
    <citation type="submission" date="2017-03" db="EMBL/GenBank/DDBJ databases">
        <authorList>
            <person name="Rodrigo-Torres L."/>
            <person name="Arahal R.D."/>
            <person name="Lucena T."/>
        </authorList>
    </citation>
    <scope>NUCLEOTIDE SEQUENCE [LARGE SCALE GENOMIC DNA]</scope>
    <source>
        <strain evidence="5">CECT 7751</strain>
    </source>
</reference>
<dbReference type="Pfam" id="PF24346">
    <property type="entry name" value="DUF7507"/>
    <property type="match status" value="1"/>
</dbReference>
<dbReference type="SUPFAM" id="SSF50956">
    <property type="entry name" value="Thermostable phytase (3-phytase)"/>
    <property type="match status" value="1"/>
</dbReference>
<dbReference type="EMBL" id="FWFN01000002">
    <property type="protein sequence ID" value="SLN32004.1"/>
    <property type="molecule type" value="Genomic_DNA"/>
</dbReference>
<dbReference type="Pfam" id="PF20009">
    <property type="entry name" value="GEVED"/>
    <property type="match status" value="2"/>
</dbReference>
<dbReference type="PANTHER" id="PTHR34819">
    <property type="entry name" value="LARGE CYSTEINE-RICH PERIPLASMIC PROTEIN OMCB"/>
    <property type="match status" value="1"/>
</dbReference>
<feature type="domain" description="GEVED" evidence="2">
    <location>
        <begin position="542"/>
        <end position="626"/>
    </location>
</feature>
<dbReference type="PANTHER" id="PTHR34819:SF3">
    <property type="entry name" value="CELL SURFACE PROTEIN"/>
    <property type="match status" value="1"/>
</dbReference>
<gene>
    <name evidence="4" type="ORF">PSM7751_01398</name>
</gene>
<dbReference type="NCBIfam" id="TIGR01451">
    <property type="entry name" value="B_ant_repeat"/>
    <property type="match status" value="1"/>
</dbReference>